<evidence type="ECO:0000256" key="4">
    <source>
        <dbReference type="SAM" id="MobiDB-lite"/>
    </source>
</evidence>
<accession>A0AAN7HP52</accession>
<evidence type="ECO:0000259" key="5">
    <source>
        <dbReference type="PROSITE" id="PS50118"/>
    </source>
</evidence>
<dbReference type="GO" id="GO:0000978">
    <property type="term" value="F:RNA polymerase II cis-regulatory region sequence-specific DNA binding"/>
    <property type="evidence" value="ECO:0007669"/>
    <property type="project" value="TreeGrafter"/>
</dbReference>
<evidence type="ECO:0000313" key="7">
    <source>
        <dbReference type="Proteomes" id="UP001304243"/>
    </source>
</evidence>
<feature type="compositionally biased region" description="Polar residues" evidence="4">
    <location>
        <begin position="98"/>
        <end position="109"/>
    </location>
</feature>
<dbReference type="Gene3D" id="1.10.30.10">
    <property type="entry name" value="High mobility group box domain"/>
    <property type="match status" value="1"/>
</dbReference>
<organism evidence="6 7">
    <name type="scientific">Mucor velutinosus</name>
    <dbReference type="NCBI Taxonomy" id="708070"/>
    <lineage>
        <taxon>Eukaryota</taxon>
        <taxon>Fungi</taxon>
        <taxon>Fungi incertae sedis</taxon>
        <taxon>Mucoromycota</taxon>
        <taxon>Mucoromycotina</taxon>
        <taxon>Mucoromycetes</taxon>
        <taxon>Mucorales</taxon>
        <taxon>Mucorineae</taxon>
        <taxon>Mucoraceae</taxon>
        <taxon>Mucor</taxon>
    </lineage>
</organism>
<feature type="compositionally biased region" description="Low complexity" evidence="4">
    <location>
        <begin position="74"/>
        <end position="97"/>
    </location>
</feature>
<keyword evidence="7" id="KW-1185">Reference proteome</keyword>
<dbReference type="AlphaFoldDB" id="A0AAN7HP52"/>
<dbReference type="EMBL" id="JASEJX010000012">
    <property type="protein sequence ID" value="KAK4518494.1"/>
    <property type="molecule type" value="Genomic_DNA"/>
</dbReference>
<dbReference type="RefSeq" id="XP_064685160.1">
    <property type="nucleotide sequence ID" value="XM_064827958.1"/>
</dbReference>
<gene>
    <name evidence="6" type="ORF">ATC70_008712</name>
</gene>
<feature type="DNA-binding region" description="HMG box" evidence="3">
    <location>
        <begin position="272"/>
        <end position="340"/>
    </location>
</feature>
<dbReference type="GO" id="GO:0030154">
    <property type="term" value="P:cell differentiation"/>
    <property type="evidence" value="ECO:0007669"/>
    <property type="project" value="TreeGrafter"/>
</dbReference>
<dbReference type="GeneID" id="89952398"/>
<dbReference type="GO" id="GO:0001228">
    <property type="term" value="F:DNA-binding transcription activator activity, RNA polymerase II-specific"/>
    <property type="evidence" value="ECO:0007669"/>
    <property type="project" value="TreeGrafter"/>
</dbReference>
<dbReference type="GO" id="GO:0005634">
    <property type="term" value="C:nucleus"/>
    <property type="evidence" value="ECO:0007669"/>
    <property type="project" value="UniProtKB-UniRule"/>
</dbReference>
<evidence type="ECO:0000256" key="1">
    <source>
        <dbReference type="ARBA" id="ARBA00023125"/>
    </source>
</evidence>
<keyword evidence="2" id="KW-0804">Transcription</keyword>
<keyword evidence="1 3" id="KW-0238">DNA-binding</keyword>
<dbReference type="PANTHER" id="PTHR10270:SF161">
    <property type="entry name" value="SEX-DETERMINING REGION Y PROTEIN"/>
    <property type="match status" value="1"/>
</dbReference>
<dbReference type="PROSITE" id="PS50118">
    <property type="entry name" value="HMG_BOX_2"/>
    <property type="match status" value="1"/>
</dbReference>
<dbReference type="PANTHER" id="PTHR10270">
    <property type="entry name" value="SOX TRANSCRIPTION FACTOR"/>
    <property type="match status" value="1"/>
</dbReference>
<feature type="domain" description="HMG box" evidence="5">
    <location>
        <begin position="272"/>
        <end position="340"/>
    </location>
</feature>
<keyword evidence="3" id="KW-0539">Nucleus</keyword>
<evidence type="ECO:0000313" key="6">
    <source>
        <dbReference type="EMBL" id="KAK4518494.1"/>
    </source>
</evidence>
<dbReference type="CDD" id="cd01389">
    <property type="entry name" value="HMG-box_ROX1-like"/>
    <property type="match status" value="1"/>
</dbReference>
<comment type="caution">
    <text evidence="6">The sequence shown here is derived from an EMBL/GenBank/DDBJ whole genome shotgun (WGS) entry which is preliminary data.</text>
</comment>
<dbReference type="SMART" id="SM00398">
    <property type="entry name" value="HMG"/>
    <property type="match status" value="1"/>
</dbReference>
<protein>
    <recommendedName>
        <fullName evidence="5">HMG box domain-containing protein</fullName>
    </recommendedName>
</protein>
<dbReference type="InterPro" id="IPR036910">
    <property type="entry name" value="HMG_box_dom_sf"/>
</dbReference>
<dbReference type="Pfam" id="PF00505">
    <property type="entry name" value="HMG_box"/>
    <property type="match status" value="1"/>
</dbReference>
<dbReference type="InterPro" id="IPR050140">
    <property type="entry name" value="SRY-related_HMG-box_TF-like"/>
</dbReference>
<reference evidence="6 7" key="1">
    <citation type="submission" date="2022-11" db="EMBL/GenBank/DDBJ databases">
        <title>Mucor velutinosus strain NIH1002 WGS.</title>
        <authorList>
            <person name="Subramanian P."/>
            <person name="Mullikin J.C."/>
            <person name="Segre J.A."/>
            <person name="Zelazny A.M."/>
        </authorList>
    </citation>
    <scope>NUCLEOTIDE SEQUENCE [LARGE SCALE GENOMIC DNA]</scope>
    <source>
        <strain evidence="6 7">NIH1002</strain>
    </source>
</reference>
<dbReference type="SUPFAM" id="SSF47095">
    <property type="entry name" value="HMG-box"/>
    <property type="match status" value="1"/>
</dbReference>
<dbReference type="Proteomes" id="UP001304243">
    <property type="component" value="Unassembled WGS sequence"/>
</dbReference>
<proteinExistence type="predicted"/>
<evidence type="ECO:0000256" key="3">
    <source>
        <dbReference type="PROSITE-ProRule" id="PRU00267"/>
    </source>
</evidence>
<sequence>MNMHHILASPESSAIELAPINEMTYSSNKPASPNHPPAFLEPAPIIENYRCNGTSVPRIFSAFSANLKDVPSLVPSSASSISSDASNPPSPLSNVNSFQQHTYNDNTPQIPCRHASLLQTIQPKPNCPSICPVAHSSSPASNWSRNSNHAMVDASGLPLSPTMMAASAAANAASAQNHTGSIVESTFLNSLSLSSDDDNAGKRQRLNDEDSNVMGQARATATAAAAAPSSVPANPTSSESSFARVSFMVHGVKRTCPMGADQRMFLTKNAHIKRPRNAWIHFRCHYGQALKSQDPTLRAEEISKRASRRWARLSENEKKPWHDLAEQDKQAHKAAFPEYRYCPRRSNTAAMIASQNAVKNQQ</sequence>
<name>A0AAN7HP52_9FUNG</name>
<evidence type="ECO:0000256" key="2">
    <source>
        <dbReference type="ARBA" id="ARBA00023163"/>
    </source>
</evidence>
<dbReference type="InterPro" id="IPR009071">
    <property type="entry name" value="HMG_box_dom"/>
</dbReference>
<feature type="region of interest" description="Disordered" evidence="4">
    <location>
        <begin position="74"/>
        <end position="109"/>
    </location>
</feature>